<dbReference type="AlphaFoldDB" id="A0A839SUU8"/>
<reference evidence="2 3" key="1">
    <citation type="submission" date="2020-08" db="EMBL/GenBank/DDBJ databases">
        <title>Genomic Encyclopedia of Type Strains, Phase III (KMG-III): the genomes of soil and plant-associated and newly described type strains.</title>
        <authorList>
            <person name="Whitman W."/>
        </authorList>
    </citation>
    <scope>NUCLEOTIDE SEQUENCE [LARGE SCALE GENOMIC DNA]</scope>
    <source>
        <strain evidence="2 3">CECT 8803</strain>
    </source>
</reference>
<dbReference type="InterPro" id="IPR001509">
    <property type="entry name" value="Epimerase_deHydtase"/>
</dbReference>
<proteinExistence type="predicted"/>
<evidence type="ECO:0000313" key="2">
    <source>
        <dbReference type="EMBL" id="MBB3066571.1"/>
    </source>
</evidence>
<dbReference type="Gene3D" id="3.40.50.720">
    <property type="entry name" value="NAD(P)-binding Rossmann-like Domain"/>
    <property type="match status" value="1"/>
</dbReference>
<protein>
    <submittedName>
        <fullName evidence="2">Nucleoside-diphosphate-sugar epimerase</fullName>
    </submittedName>
</protein>
<organism evidence="2 3">
    <name type="scientific">Limibacillus halophilus</name>
    <dbReference type="NCBI Taxonomy" id="1579333"/>
    <lineage>
        <taxon>Bacteria</taxon>
        <taxon>Pseudomonadati</taxon>
        <taxon>Pseudomonadota</taxon>
        <taxon>Alphaproteobacteria</taxon>
        <taxon>Rhodospirillales</taxon>
        <taxon>Rhodovibrionaceae</taxon>
        <taxon>Limibacillus</taxon>
    </lineage>
</organism>
<evidence type="ECO:0000259" key="1">
    <source>
        <dbReference type="SMART" id="SM00822"/>
    </source>
</evidence>
<dbReference type="SMART" id="SM00822">
    <property type="entry name" value="PKS_KR"/>
    <property type="match status" value="1"/>
</dbReference>
<sequence length="316" mass="33704">MTVIAVTGATGFVGRAVVVELLSQGVAVRALARKPEMLAEFENLSVVAGDISSSDALIPFLSGVDGVVHCAGLVKALSNAEFQRVNAEGTQAVVTAATSAAVKRLVLVSSLAARRPEVSPYAASKRAGEQRASESALNVSIVRPPAVYGPGDTATLPFFRQAERGFLALPVPRDQRFSVIYVTDLAKLLAALVLEPNRRDAAPIECDDGRKGGYSWEEFAQAAGAAAGRRVRFLPVPGWLIGPVAVVAQAIAKLRRQAEILSPGKLCEMAQPEWVSTPASLDGLDWRPAVGLRDGLAQARRWYKDQGLLKQRVEER</sequence>
<dbReference type="InterPro" id="IPR051783">
    <property type="entry name" value="NAD(P)-dependent_oxidoreduct"/>
</dbReference>
<dbReference type="GO" id="GO:0004029">
    <property type="term" value="F:aldehyde dehydrogenase (NAD+) activity"/>
    <property type="evidence" value="ECO:0007669"/>
    <property type="project" value="TreeGrafter"/>
</dbReference>
<dbReference type="InterPro" id="IPR057326">
    <property type="entry name" value="KR_dom"/>
</dbReference>
<dbReference type="EMBL" id="JACHXA010000009">
    <property type="protein sequence ID" value="MBB3066571.1"/>
    <property type="molecule type" value="Genomic_DNA"/>
</dbReference>
<feature type="domain" description="Ketoreductase" evidence="1">
    <location>
        <begin position="2"/>
        <end position="150"/>
    </location>
</feature>
<dbReference type="InterPro" id="IPR036291">
    <property type="entry name" value="NAD(P)-bd_dom_sf"/>
</dbReference>
<dbReference type="PANTHER" id="PTHR48079">
    <property type="entry name" value="PROTEIN YEEZ"/>
    <property type="match status" value="1"/>
</dbReference>
<dbReference type="SUPFAM" id="SSF51735">
    <property type="entry name" value="NAD(P)-binding Rossmann-fold domains"/>
    <property type="match status" value="1"/>
</dbReference>
<name>A0A839SUU8_9PROT</name>
<accession>A0A839SUU8</accession>
<dbReference type="RefSeq" id="WP_183417403.1">
    <property type="nucleotide sequence ID" value="NZ_JACHXA010000009.1"/>
</dbReference>
<dbReference type="PANTHER" id="PTHR48079:SF6">
    <property type="entry name" value="NAD(P)-BINDING DOMAIN-CONTAINING PROTEIN-RELATED"/>
    <property type="match status" value="1"/>
</dbReference>
<dbReference type="Pfam" id="PF01370">
    <property type="entry name" value="Epimerase"/>
    <property type="match status" value="1"/>
</dbReference>
<comment type="caution">
    <text evidence="2">The sequence shown here is derived from an EMBL/GenBank/DDBJ whole genome shotgun (WGS) entry which is preliminary data.</text>
</comment>
<evidence type="ECO:0000313" key="3">
    <source>
        <dbReference type="Proteomes" id="UP000581135"/>
    </source>
</evidence>
<dbReference type="GO" id="GO:0005737">
    <property type="term" value="C:cytoplasm"/>
    <property type="evidence" value="ECO:0007669"/>
    <property type="project" value="TreeGrafter"/>
</dbReference>
<dbReference type="Proteomes" id="UP000581135">
    <property type="component" value="Unassembled WGS sequence"/>
</dbReference>
<gene>
    <name evidence="2" type="ORF">FHR98_002879</name>
</gene>
<keyword evidence="3" id="KW-1185">Reference proteome</keyword>